<proteinExistence type="predicted"/>
<keyword evidence="1" id="KW-0732">Signal</keyword>
<dbReference type="InParanoid" id="A0A482XYP6"/>
<dbReference type="Pfam" id="PF01607">
    <property type="entry name" value="CBM_14"/>
    <property type="match status" value="2"/>
</dbReference>
<sequence>MDIHILHFIVVPILLSILITSKSLAQETNTITTTENPLQACYKPYSCANCTAARICRPDPNGSGAFIDYKDFKCTGSTPFCNETTGTCSATPSEQCSVKVIGEHICMKNGVFPHPTTCRKYFQCENYTSTSFNCSSNNIYYDAIKEECTYNAWCNQVSCNGYNGFKRRYTVSNKVSQLFAYCINGQAAVMDRCDGKYVLNETTQMCEAYCSYPGLIEDISDCRKYYQCDPTSIDGVFLKTSRRCPDGFGFSQKRYQCVPIESWCTQSLTLSTTTPVNDVL</sequence>
<dbReference type="SMART" id="SM00494">
    <property type="entry name" value="ChtBD2"/>
    <property type="match status" value="2"/>
</dbReference>
<protein>
    <recommendedName>
        <fullName evidence="2">Chitin-binding type-2 domain-containing protein</fullName>
    </recommendedName>
</protein>
<feature type="domain" description="Chitin-binding type-2" evidence="2">
    <location>
        <begin position="207"/>
        <end position="266"/>
    </location>
</feature>
<evidence type="ECO:0000259" key="2">
    <source>
        <dbReference type="PROSITE" id="PS50940"/>
    </source>
</evidence>
<feature type="chain" id="PRO_5019781552" description="Chitin-binding type-2 domain-containing protein" evidence="1">
    <location>
        <begin position="26"/>
        <end position="280"/>
    </location>
</feature>
<evidence type="ECO:0000313" key="4">
    <source>
        <dbReference type="Proteomes" id="UP000291343"/>
    </source>
</evidence>
<feature type="signal peptide" evidence="1">
    <location>
        <begin position="1"/>
        <end position="25"/>
    </location>
</feature>
<dbReference type="EMBL" id="QKKF02000377">
    <property type="protein sequence ID" value="RZF49131.1"/>
    <property type="molecule type" value="Genomic_DNA"/>
</dbReference>
<reference evidence="3 4" key="1">
    <citation type="journal article" date="2017" name="Gigascience">
        <title>Genome sequence of the small brown planthopper, Laodelphax striatellus.</title>
        <authorList>
            <person name="Zhu J."/>
            <person name="Jiang F."/>
            <person name="Wang X."/>
            <person name="Yang P."/>
            <person name="Bao Y."/>
            <person name="Zhao W."/>
            <person name="Wang W."/>
            <person name="Lu H."/>
            <person name="Wang Q."/>
            <person name="Cui N."/>
            <person name="Li J."/>
            <person name="Chen X."/>
            <person name="Luo L."/>
            <person name="Yu J."/>
            <person name="Kang L."/>
            <person name="Cui F."/>
        </authorList>
    </citation>
    <scope>NUCLEOTIDE SEQUENCE [LARGE SCALE GENOMIC DNA]</scope>
    <source>
        <strain evidence="3">Lst14</strain>
    </source>
</reference>
<dbReference type="GO" id="GO:0008061">
    <property type="term" value="F:chitin binding"/>
    <property type="evidence" value="ECO:0007669"/>
    <property type="project" value="InterPro"/>
</dbReference>
<evidence type="ECO:0000256" key="1">
    <source>
        <dbReference type="SAM" id="SignalP"/>
    </source>
</evidence>
<name>A0A482XYP6_LAOST</name>
<dbReference type="Gene3D" id="2.170.140.10">
    <property type="entry name" value="Chitin binding domain"/>
    <property type="match status" value="2"/>
</dbReference>
<comment type="caution">
    <text evidence="3">The sequence shown here is derived from an EMBL/GenBank/DDBJ whole genome shotgun (WGS) entry which is preliminary data.</text>
</comment>
<organism evidence="3 4">
    <name type="scientific">Laodelphax striatellus</name>
    <name type="common">Small brown planthopper</name>
    <name type="synonym">Delphax striatella</name>
    <dbReference type="NCBI Taxonomy" id="195883"/>
    <lineage>
        <taxon>Eukaryota</taxon>
        <taxon>Metazoa</taxon>
        <taxon>Ecdysozoa</taxon>
        <taxon>Arthropoda</taxon>
        <taxon>Hexapoda</taxon>
        <taxon>Insecta</taxon>
        <taxon>Pterygota</taxon>
        <taxon>Neoptera</taxon>
        <taxon>Paraneoptera</taxon>
        <taxon>Hemiptera</taxon>
        <taxon>Auchenorrhyncha</taxon>
        <taxon>Fulgoroidea</taxon>
        <taxon>Delphacidae</taxon>
        <taxon>Criomorphinae</taxon>
        <taxon>Laodelphax</taxon>
    </lineage>
</organism>
<dbReference type="InterPro" id="IPR036508">
    <property type="entry name" value="Chitin-bd_dom_sf"/>
</dbReference>
<dbReference type="SUPFAM" id="SSF57625">
    <property type="entry name" value="Invertebrate chitin-binding proteins"/>
    <property type="match status" value="2"/>
</dbReference>
<dbReference type="Proteomes" id="UP000291343">
    <property type="component" value="Unassembled WGS sequence"/>
</dbReference>
<dbReference type="PROSITE" id="PS50940">
    <property type="entry name" value="CHIT_BIND_II"/>
    <property type="match status" value="2"/>
</dbReference>
<keyword evidence="4" id="KW-1185">Reference proteome</keyword>
<evidence type="ECO:0000313" key="3">
    <source>
        <dbReference type="EMBL" id="RZF49131.1"/>
    </source>
</evidence>
<gene>
    <name evidence="3" type="ORF">LSTR_LSTR008417</name>
</gene>
<dbReference type="InterPro" id="IPR002557">
    <property type="entry name" value="Chitin-bd_dom"/>
</dbReference>
<accession>A0A482XYP6</accession>
<feature type="domain" description="Chitin-binding type-2" evidence="2">
    <location>
        <begin position="103"/>
        <end position="156"/>
    </location>
</feature>
<dbReference type="OrthoDB" id="6624208at2759"/>
<dbReference type="AlphaFoldDB" id="A0A482XYP6"/>
<dbReference type="GO" id="GO:0005576">
    <property type="term" value="C:extracellular region"/>
    <property type="evidence" value="ECO:0007669"/>
    <property type="project" value="InterPro"/>
</dbReference>